<dbReference type="SUPFAM" id="SSF53474">
    <property type="entry name" value="alpha/beta-Hydrolases"/>
    <property type="match status" value="1"/>
</dbReference>
<keyword evidence="3" id="KW-1185">Reference proteome</keyword>
<keyword evidence="2" id="KW-0378">Hydrolase</keyword>
<dbReference type="InterPro" id="IPR000073">
    <property type="entry name" value="AB_hydrolase_1"/>
</dbReference>
<name>A0A9W6SGG1_9ACTN</name>
<dbReference type="Gene3D" id="3.40.50.1820">
    <property type="entry name" value="alpha/beta hydrolase"/>
    <property type="match status" value="1"/>
</dbReference>
<evidence type="ECO:0000313" key="3">
    <source>
        <dbReference type="Proteomes" id="UP001165079"/>
    </source>
</evidence>
<dbReference type="GO" id="GO:0016020">
    <property type="term" value="C:membrane"/>
    <property type="evidence" value="ECO:0007669"/>
    <property type="project" value="TreeGrafter"/>
</dbReference>
<dbReference type="GO" id="GO:0016787">
    <property type="term" value="F:hydrolase activity"/>
    <property type="evidence" value="ECO:0007669"/>
    <property type="project" value="UniProtKB-KW"/>
</dbReference>
<dbReference type="PANTHER" id="PTHR43798:SF33">
    <property type="entry name" value="HYDROLASE, PUTATIVE (AFU_ORTHOLOGUE AFUA_2G14860)-RELATED"/>
    <property type="match status" value="1"/>
</dbReference>
<evidence type="ECO:0000259" key="1">
    <source>
        <dbReference type="Pfam" id="PF12697"/>
    </source>
</evidence>
<protein>
    <submittedName>
        <fullName evidence="2">Alpha/beta hydrolase</fullName>
    </submittedName>
</protein>
<dbReference type="Pfam" id="PF12697">
    <property type="entry name" value="Abhydrolase_6"/>
    <property type="match status" value="1"/>
</dbReference>
<accession>A0A9W6SGG1</accession>
<dbReference type="AlphaFoldDB" id="A0A9W6SGG1"/>
<dbReference type="Proteomes" id="UP001165079">
    <property type="component" value="Unassembled WGS sequence"/>
</dbReference>
<organism evidence="2 3">
    <name type="scientific">Actinorhabdospora filicis</name>
    <dbReference type="NCBI Taxonomy" id="1785913"/>
    <lineage>
        <taxon>Bacteria</taxon>
        <taxon>Bacillati</taxon>
        <taxon>Actinomycetota</taxon>
        <taxon>Actinomycetes</taxon>
        <taxon>Micromonosporales</taxon>
        <taxon>Micromonosporaceae</taxon>
        <taxon>Actinorhabdospora</taxon>
    </lineage>
</organism>
<dbReference type="PANTHER" id="PTHR43798">
    <property type="entry name" value="MONOACYLGLYCEROL LIPASE"/>
    <property type="match status" value="1"/>
</dbReference>
<dbReference type="EMBL" id="BSTX01000001">
    <property type="protein sequence ID" value="GLZ75553.1"/>
    <property type="molecule type" value="Genomic_DNA"/>
</dbReference>
<reference evidence="2" key="1">
    <citation type="submission" date="2023-03" db="EMBL/GenBank/DDBJ databases">
        <title>Actinorhabdospora filicis NBRC 111898.</title>
        <authorList>
            <person name="Ichikawa N."/>
            <person name="Sato H."/>
            <person name="Tonouchi N."/>
        </authorList>
    </citation>
    <scope>NUCLEOTIDE SEQUENCE</scope>
    <source>
        <strain evidence="2">NBRC 111898</strain>
    </source>
</reference>
<proteinExistence type="predicted"/>
<feature type="domain" description="AB hydrolase-1" evidence="1">
    <location>
        <begin position="5"/>
        <end position="232"/>
    </location>
</feature>
<comment type="caution">
    <text evidence="2">The sequence shown here is derived from an EMBL/GenBank/DDBJ whole genome shotgun (WGS) entry which is preliminary data.</text>
</comment>
<gene>
    <name evidence="2" type="ORF">Afil01_03600</name>
</gene>
<dbReference type="InterPro" id="IPR029058">
    <property type="entry name" value="AB_hydrolase_fold"/>
</dbReference>
<sequence>MADVLILPGLGDGAFTWGPVTRHPGRYTFLERLDGTTWNLRAETARVAEAVARLDRPVLVGHSMGALYAEAYARLHPGRVAGLVLSDPSFEDAHRPGVRGPVPPWAAWLAAPALAWRLGPPVWTLGTLTASRRAPDRAVLRAGRLRYRDPRAFRAALAEWFAYPEVTSDLAGLRASTVPPDVPTVVLSATSGAVPPVGHVRLAGLFPRGELWRVRRSGHLVHLDRPDAVLAAIAAVEE</sequence>
<dbReference type="RefSeq" id="WP_285660797.1">
    <property type="nucleotide sequence ID" value="NZ_BSTX01000001.1"/>
</dbReference>
<evidence type="ECO:0000313" key="2">
    <source>
        <dbReference type="EMBL" id="GLZ75553.1"/>
    </source>
</evidence>
<dbReference type="InterPro" id="IPR050266">
    <property type="entry name" value="AB_hydrolase_sf"/>
</dbReference>